<dbReference type="InterPro" id="IPR002398">
    <property type="entry name" value="Pept_C14"/>
</dbReference>
<keyword evidence="3" id="KW-0053">Apoptosis</keyword>
<dbReference type="AlphaFoldDB" id="A0A9D4ETV4"/>
<dbReference type="InterPro" id="IPR015917">
    <property type="entry name" value="Pept_C14A"/>
</dbReference>
<evidence type="ECO:0008006" key="11">
    <source>
        <dbReference type="Google" id="ProtNLM"/>
    </source>
</evidence>
<reference evidence="9" key="2">
    <citation type="submission" date="2020-11" db="EMBL/GenBank/DDBJ databases">
        <authorList>
            <person name="McCartney M.A."/>
            <person name="Auch B."/>
            <person name="Kono T."/>
            <person name="Mallez S."/>
            <person name="Becker A."/>
            <person name="Gohl D.M."/>
            <person name="Silverstein K.A.T."/>
            <person name="Koren S."/>
            <person name="Bechman K.B."/>
            <person name="Herman A."/>
            <person name="Abrahante J.E."/>
            <person name="Garbe J."/>
        </authorList>
    </citation>
    <scope>NUCLEOTIDE SEQUENCE</scope>
    <source>
        <strain evidence="9">Duluth1</strain>
        <tissue evidence="9">Whole animal</tissue>
    </source>
</reference>
<accession>A0A9D4ETV4</accession>
<dbReference type="InterPro" id="IPR029030">
    <property type="entry name" value="Caspase-like_dom_sf"/>
</dbReference>
<dbReference type="GO" id="GO:0006508">
    <property type="term" value="P:proteolysis"/>
    <property type="evidence" value="ECO:0007669"/>
    <property type="project" value="UniProtKB-KW"/>
</dbReference>
<dbReference type="PANTHER" id="PTHR47901">
    <property type="entry name" value="CASPASE RECRUITMENT DOMAIN-CONTAINING PROTEIN 18"/>
    <property type="match status" value="1"/>
</dbReference>
<organism evidence="9 10">
    <name type="scientific">Dreissena polymorpha</name>
    <name type="common">Zebra mussel</name>
    <name type="synonym">Mytilus polymorpha</name>
    <dbReference type="NCBI Taxonomy" id="45954"/>
    <lineage>
        <taxon>Eukaryota</taxon>
        <taxon>Metazoa</taxon>
        <taxon>Spiralia</taxon>
        <taxon>Lophotrochozoa</taxon>
        <taxon>Mollusca</taxon>
        <taxon>Bivalvia</taxon>
        <taxon>Autobranchia</taxon>
        <taxon>Heteroconchia</taxon>
        <taxon>Euheterodonta</taxon>
        <taxon>Imparidentia</taxon>
        <taxon>Neoheterodontei</taxon>
        <taxon>Myida</taxon>
        <taxon>Dreissenoidea</taxon>
        <taxon>Dreissenidae</taxon>
        <taxon>Dreissena</taxon>
    </lineage>
</organism>
<evidence type="ECO:0000256" key="1">
    <source>
        <dbReference type="ARBA" id="ARBA00010134"/>
    </source>
</evidence>
<dbReference type="InterPro" id="IPR002138">
    <property type="entry name" value="Pept_C14_p10"/>
</dbReference>
<comment type="similarity">
    <text evidence="1 5">Belongs to the peptidase C14A family.</text>
</comment>
<evidence type="ECO:0000313" key="10">
    <source>
        <dbReference type="Proteomes" id="UP000828390"/>
    </source>
</evidence>
<dbReference type="InterPro" id="IPR011600">
    <property type="entry name" value="Pept_C14_caspase"/>
</dbReference>
<keyword evidence="4" id="KW-0378">Hydrolase</keyword>
<evidence type="ECO:0000259" key="7">
    <source>
        <dbReference type="PROSITE" id="PS50207"/>
    </source>
</evidence>
<evidence type="ECO:0000256" key="2">
    <source>
        <dbReference type="ARBA" id="ARBA00022670"/>
    </source>
</evidence>
<evidence type="ECO:0000313" key="9">
    <source>
        <dbReference type="EMBL" id="KAH3785603.1"/>
    </source>
</evidence>
<dbReference type="EMBL" id="JAIWYP010000008">
    <property type="protein sequence ID" value="KAH3785603.1"/>
    <property type="molecule type" value="Genomic_DNA"/>
</dbReference>
<name>A0A9D4ETV4_DREPO</name>
<feature type="region of interest" description="Disordered" evidence="6">
    <location>
        <begin position="141"/>
        <end position="164"/>
    </location>
</feature>
<feature type="domain" description="Caspase family p20" evidence="8">
    <location>
        <begin position="28"/>
        <end position="123"/>
    </location>
</feature>
<protein>
    <recommendedName>
        <fullName evidence="11">Caspase family p20 domain-containing protein</fullName>
    </recommendedName>
</protein>
<evidence type="ECO:0000259" key="8">
    <source>
        <dbReference type="PROSITE" id="PS50208"/>
    </source>
</evidence>
<dbReference type="Gene3D" id="3.40.50.1460">
    <property type="match status" value="1"/>
</dbReference>
<feature type="compositionally biased region" description="Polar residues" evidence="6">
    <location>
        <begin position="143"/>
        <end position="160"/>
    </location>
</feature>
<evidence type="ECO:0000256" key="5">
    <source>
        <dbReference type="RuleBase" id="RU003971"/>
    </source>
</evidence>
<dbReference type="SMART" id="SM00115">
    <property type="entry name" value="CASc"/>
    <property type="match status" value="1"/>
</dbReference>
<dbReference type="InterPro" id="IPR001309">
    <property type="entry name" value="Pept_C14_p20"/>
</dbReference>
<evidence type="ECO:0000256" key="4">
    <source>
        <dbReference type="ARBA" id="ARBA00022801"/>
    </source>
</evidence>
<dbReference type="Pfam" id="PF00656">
    <property type="entry name" value="Peptidase_C14"/>
    <property type="match status" value="1"/>
</dbReference>
<dbReference type="GO" id="GO:0004197">
    <property type="term" value="F:cysteine-type endopeptidase activity"/>
    <property type="evidence" value="ECO:0007669"/>
    <property type="project" value="InterPro"/>
</dbReference>
<keyword evidence="10" id="KW-1185">Reference proteome</keyword>
<dbReference type="SUPFAM" id="SSF52129">
    <property type="entry name" value="Caspase-like"/>
    <property type="match status" value="1"/>
</dbReference>
<dbReference type="PANTHER" id="PTHR47901:SF8">
    <property type="entry name" value="CASPASE-3"/>
    <property type="match status" value="1"/>
</dbReference>
<dbReference type="PROSITE" id="PS50207">
    <property type="entry name" value="CASPASE_P10"/>
    <property type="match status" value="1"/>
</dbReference>
<reference evidence="9" key="1">
    <citation type="journal article" date="2019" name="bioRxiv">
        <title>The Genome of the Zebra Mussel, Dreissena polymorpha: A Resource for Invasive Species Research.</title>
        <authorList>
            <person name="McCartney M.A."/>
            <person name="Auch B."/>
            <person name="Kono T."/>
            <person name="Mallez S."/>
            <person name="Zhang Y."/>
            <person name="Obille A."/>
            <person name="Becker A."/>
            <person name="Abrahante J.E."/>
            <person name="Garbe J."/>
            <person name="Badalamenti J.P."/>
            <person name="Herman A."/>
            <person name="Mangelson H."/>
            <person name="Liachko I."/>
            <person name="Sullivan S."/>
            <person name="Sone E.D."/>
            <person name="Koren S."/>
            <person name="Silverstein K.A.T."/>
            <person name="Beckman K.B."/>
            <person name="Gohl D.M."/>
        </authorList>
    </citation>
    <scope>NUCLEOTIDE SEQUENCE</scope>
    <source>
        <strain evidence="9">Duluth1</strain>
        <tissue evidence="9">Whole animal</tissue>
    </source>
</reference>
<dbReference type="Proteomes" id="UP000828390">
    <property type="component" value="Unassembled WGS sequence"/>
</dbReference>
<evidence type="ECO:0000256" key="3">
    <source>
        <dbReference type="ARBA" id="ARBA00022703"/>
    </source>
</evidence>
<proteinExistence type="inferred from homology"/>
<dbReference type="GO" id="GO:0006915">
    <property type="term" value="P:apoptotic process"/>
    <property type="evidence" value="ECO:0007669"/>
    <property type="project" value="UniProtKB-KW"/>
</dbReference>
<feature type="domain" description="Caspase family p10" evidence="7">
    <location>
        <begin position="168"/>
        <end position="245"/>
    </location>
</feature>
<dbReference type="PRINTS" id="PR00376">
    <property type="entry name" value="IL1BCENZYME"/>
</dbReference>
<sequence length="249" mass="28997">MTALLNERKRYATNGQGFLLIINYTYDREGCEYDKKKLINFFGRLNYRIAFFQNLQKRQLLDGLRALPDILDRGEYYCFVCVIMGHGNKKGIMTADTNELKIIGIKKILDIFDNRRLKTFAGKYMHLNELQYKLDDAGKKENSNANASTCTKDATNTSESNEMEILPPSGSDMVTFYSTVKGFVSKRYPDGGTVFIQNVLRTFEQHHCLLDVETMMKMASRRIQRTHRQVPLFCTTLSRKFHFIYCPRW</sequence>
<dbReference type="PROSITE" id="PS50208">
    <property type="entry name" value="CASPASE_P20"/>
    <property type="match status" value="1"/>
</dbReference>
<evidence type="ECO:0000256" key="6">
    <source>
        <dbReference type="SAM" id="MobiDB-lite"/>
    </source>
</evidence>
<comment type="caution">
    <text evidence="9">The sequence shown here is derived from an EMBL/GenBank/DDBJ whole genome shotgun (WGS) entry which is preliminary data.</text>
</comment>
<gene>
    <name evidence="9" type="ORF">DPMN_163696</name>
</gene>
<keyword evidence="2" id="KW-0645">Protease</keyword>